<dbReference type="SUPFAM" id="SSF57829">
    <property type="entry name" value="Zn-binding ribosomal proteins"/>
    <property type="match status" value="1"/>
</dbReference>
<feature type="compositionally biased region" description="Basic and acidic residues" evidence="4">
    <location>
        <begin position="26"/>
        <end position="36"/>
    </location>
</feature>
<dbReference type="GO" id="GO:0003735">
    <property type="term" value="F:structural constituent of ribosome"/>
    <property type="evidence" value="ECO:0007669"/>
    <property type="project" value="InterPro"/>
</dbReference>
<dbReference type="InterPro" id="IPR053708">
    <property type="entry name" value="Ribosomal_LSU_eL42"/>
</dbReference>
<dbReference type="PANTHER" id="PTHR10369">
    <property type="entry name" value="60S RIBOSOMAL PROTEIN L36A/L44"/>
    <property type="match status" value="1"/>
</dbReference>
<comment type="caution">
    <text evidence="5">The sequence shown here is derived from an EMBL/GenBank/DDBJ whole genome shotgun (WGS) entry which is preliminary data.</text>
</comment>
<evidence type="ECO:0000256" key="4">
    <source>
        <dbReference type="SAM" id="MobiDB-lite"/>
    </source>
</evidence>
<comment type="similarity">
    <text evidence="1">Belongs to the eukaryotic ribosomal protein eL42 family.</text>
</comment>
<keyword evidence="6" id="KW-1185">Reference proteome</keyword>
<evidence type="ECO:0000313" key="6">
    <source>
        <dbReference type="Proteomes" id="UP001488838"/>
    </source>
</evidence>
<feature type="non-terminal residue" evidence="5">
    <location>
        <position position="91"/>
    </location>
</feature>
<protein>
    <submittedName>
        <fullName evidence="5">Uncharacterized protein</fullName>
    </submittedName>
</protein>
<dbReference type="GO" id="GO:1990904">
    <property type="term" value="C:ribonucleoprotein complex"/>
    <property type="evidence" value="ECO:0007669"/>
    <property type="project" value="UniProtKB-KW"/>
</dbReference>
<keyword evidence="3" id="KW-0687">Ribonucleoprotein</keyword>
<evidence type="ECO:0000256" key="2">
    <source>
        <dbReference type="ARBA" id="ARBA00022980"/>
    </source>
</evidence>
<dbReference type="AlphaFoldDB" id="A0AAW0JIU0"/>
<name>A0AAW0JIU0_MYOGA</name>
<dbReference type="InterPro" id="IPR000552">
    <property type="entry name" value="Ribosomal_eL44"/>
</dbReference>
<organism evidence="5 6">
    <name type="scientific">Myodes glareolus</name>
    <name type="common">Bank vole</name>
    <name type="synonym">Clethrionomys glareolus</name>
    <dbReference type="NCBI Taxonomy" id="447135"/>
    <lineage>
        <taxon>Eukaryota</taxon>
        <taxon>Metazoa</taxon>
        <taxon>Chordata</taxon>
        <taxon>Craniata</taxon>
        <taxon>Vertebrata</taxon>
        <taxon>Euteleostomi</taxon>
        <taxon>Mammalia</taxon>
        <taxon>Eutheria</taxon>
        <taxon>Euarchontoglires</taxon>
        <taxon>Glires</taxon>
        <taxon>Rodentia</taxon>
        <taxon>Myomorpha</taxon>
        <taxon>Muroidea</taxon>
        <taxon>Cricetidae</taxon>
        <taxon>Arvicolinae</taxon>
        <taxon>Myodes</taxon>
    </lineage>
</organism>
<feature type="region of interest" description="Disordered" evidence="4">
    <location>
        <begin position="26"/>
        <end position="60"/>
    </location>
</feature>
<reference evidence="5 6" key="1">
    <citation type="journal article" date="2023" name="bioRxiv">
        <title>Conserved and derived expression patterns and positive selection on dental genes reveal complex evolutionary context of ever-growing rodent molars.</title>
        <authorList>
            <person name="Calamari Z.T."/>
            <person name="Song A."/>
            <person name="Cohen E."/>
            <person name="Akter M."/>
            <person name="Roy R.D."/>
            <person name="Hallikas O."/>
            <person name="Christensen M.M."/>
            <person name="Li P."/>
            <person name="Marangoni P."/>
            <person name="Jernvall J."/>
            <person name="Klein O.D."/>
        </authorList>
    </citation>
    <scope>NUCLEOTIDE SEQUENCE [LARGE SCALE GENOMIC DNA]</scope>
    <source>
        <strain evidence="5">V071</strain>
    </source>
</reference>
<dbReference type="EMBL" id="JBBHLL010000035">
    <property type="protein sequence ID" value="KAK7826321.1"/>
    <property type="molecule type" value="Genomic_DNA"/>
</dbReference>
<sequence length="91" mass="10350">MVNVPKAQRIFCKKCGKCQPHKVTRYKKESGTRSEADWPQSGKQIGYSGRQAHVPKEGQNHKDNCAQAECAEPDCRPQRVLAVRKCKHFEP</sequence>
<dbReference type="Gene3D" id="3.10.450.80">
    <property type="match status" value="1"/>
</dbReference>
<dbReference type="Proteomes" id="UP001488838">
    <property type="component" value="Unassembled WGS sequence"/>
</dbReference>
<evidence type="ECO:0000256" key="1">
    <source>
        <dbReference type="ARBA" id="ARBA00009364"/>
    </source>
</evidence>
<keyword evidence="2" id="KW-0689">Ribosomal protein</keyword>
<dbReference type="GO" id="GO:0006412">
    <property type="term" value="P:translation"/>
    <property type="evidence" value="ECO:0007669"/>
    <property type="project" value="InterPro"/>
</dbReference>
<gene>
    <name evidence="5" type="ORF">U0070_021335</name>
</gene>
<evidence type="ECO:0000313" key="5">
    <source>
        <dbReference type="EMBL" id="KAK7826321.1"/>
    </source>
</evidence>
<evidence type="ECO:0000256" key="3">
    <source>
        <dbReference type="ARBA" id="ARBA00023274"/>
    </source>
</evidence>
<accession>A0AAW0JIU0</accession>
<proteinExistence type="inferred from homology"/>
<dbReference type="InterPro" id="IPR011332">
    <property type="entry name" value="Ribosomal_zn-bd"/>
</dbReference>
<dbReference type="GO" id="GO:0005829">
    <property type="term" value="C:cytosol"/>
    <property type="evidence" value="ECO:0007669"/>
    <property type="project" value="UniProtKB-ARBA"/>
</dbReference>
<dbReference type="GO" id="GO:0005840">
    <property type="term" value="C:ribosome"/>
    <property type="evidence" value="ECO:0007669"/>
    <property type="project" value="UniProtKB-KW"/>
</dbReference>